<keyword evidence="3" id="KW-1185">Reference proteome</keyword>
<feature type="non-terminal residue" evidence="2">
    <location>
        <position position="109"/>
    </location>
</feature>
<name>F8Q370_SERL3</name>
<organism evidence="3">
    <name type="scientific">Serpula lacrymans var. lacrymans (strain S7.3)</name>
    <name type="common">Dry rot fungus</name>
    <dbReference type="NCBI Taxonomy" id="936435"/>
    <lineage>
        <taxon>Eukaryota</taxon>
        <taxon>Fungi</taxon>
        <taxon>Dikarya</taxon>
        <taxon>Basidiomycota</taxon>
        <taxon>Agaricomycotina</taxon>
        <taxon>Agaricomycetes</taxon>
        <taxon>Agaricomycetidae</taxon>
        <taxon>Boletales</taxon>
        <taxon>Coniophorineae</taxon>
        <taxon>Serpulaceae</taxon>
        <taxon>Serpula</taxon>
    </lineage>
</organism>
<evidence type="ECO:0000313" key="2">
    <source>
        <dbReference type="EMBL" id="EGN97631.1"/>
    </source>
</evidence>
<dbReference type="EMBL" id="GL945482">
    <property type="protein sequence ID" value="EGN97631.1"/>
    <property type="molecule type" value="Genomic_DNA"/>
</dbReference>
<proteinExistence type="predicted"/>
<gene>
    <name evidence="2" type="ORF">SERLA73DRAFT_161586</name>
</gene>
<dbReference type="InParanoid" id="F8Q370"/>
<evidence type="ECO:0008006" key="4">
    <source>
        <dbReference type="Google" id="ProtNLM"/>
    </source>
</evidence>
<evidence type="ECO:0000256" key="1">
    <source>
        <dbReference type="SAM" id="MobiDB-lite"/>
    </source>
</evidence>
<feature type="compositionally biased region" description="Polar residues" evidence="1">
    <location>
        <begin position="1"/>
        <end position="18"/>
    </location>
</feature>
<dbReference type="Proteomes" id="UP000008063">
    <property type="component" value="Unassembled WGS sequence"/>
</dbReference>
<evidence type="ECO:0000313" key="3">
    <source>
        <dbReference type="Proteomes" id="UP000008063"/>
    </source>
</evidence>
<protein>
    <recommendedName>
        <fullName evidence="4">Mediator complex subunit 9</fullName>
    </recommendedName>
</protein>
<sequence length="109" mass="12037">MPKSARSNAACSATNIMSSPDIPTEPTTQPSPFSDVPPLFATASPLPSTLESQFTLLYTQLHDFGRTLHQLTSSYPLIKGTPKMQNLADLLEQRRVEARQLVGNLHERM</sequence>
<accession>F8Q370</accession>
<feature type="region of interest" description="Disordered" evidence="1">
    <location>
        <begin position="1"/>
        <end position="40"/>
    </location>
</feature>
<dbReference type="HOGENOM" id="CLU_2190343_0_0_1"/>
<reference evidence="3" key="1">
    <citation type="journal article" date="2011" name="Science">
        <title>The plant cell wall-decomposing machinery underlies the functional diversity of forest fungi.</title>
        <authorList>
            <person name="Eastwood D.C."/>
            <person name="Floudas D."/>
            <person name="Binder M."/>
            <person name="Majcherczyk A."/>
            <person name="Schneider P."/>
            <person name="Aerts A."/>
            <person name="Asiegbu F.O."/>
            <person name="Baker S.E."/>
            <person name="Barry K."/>
            <person name="Bendiksby M."/>
            <person name="Blumentritt M."/>
            <person name="Coutinho P.M."/>
            <person name="Cullen D."/>
            <person name="de Vries R.P."/>
            <person name="Gathman A."/>
            <person name="Goodell B."/>
            <person name="Henrissat B."/>
            <person name="Ihrmark K."/>
            <person name="Kauserud H."/>
            <person name="Kohler A."/>
            <person name="LaButti K."/>
            <person name="Lapidus A."/>
            <person name="Lavin J.L."/>
            <person name="Lee Y.-H."/>
            <person name="Lindquist E."/>
            <person name="Lilly W."/>
            <person name="Lucas S."/>
            <person name="Morin E."/>
            <person name="Murat C."/>
            <person name="Oguiza J.A."/>
            <person name="Park J."/>
            <person name="Pisabarro A.G."/>
            <person name="Riley R."/>
            <person name="Rosling A."/>
            <person name="Salamov A."/>
            <person name="Schmidt O."/>
            <person name="Schmutz J."/>
            <person name="Skrede I."/>
            <person name="Stenlid J."/>
            <person name="Wiebenga A."/>
            <person name="Xie X."/>
            <person name="Kuees U."/>
            <person name="Hibbett D.S."/>
            <person name="Hoffmeister D."/>
            <person name="Hoegberg N."/>
            <person name="Martin F."/>
            <person name="Grigoriev I.V."/>
            <person name="Watkinson S.C."/>
        </authorList>
    </citation>
    <scope>NUCLEOTIDE SEQUENCE [LARGE SCALE GENOMIC DNA]</scope>
    <source>
        <strain evidence="3">strain S7.3</strain>
    </source>
</reference>
<dbReference type="AlphaFoldDB" id="F8Q370"/>